<dbReference type="EMBL" id="SDJR01000014">
    <property type="protein sequence ID" value="RXR22091.1"/>
    <property type="molecule type" value="Genomic_DNA"/>
</dbReference>
<accession>A0A4Q1KQZ7</accession>
<proteinExistence type="predicted"/>
<dbReference type="RefSeq" id="WP_129429650.1">
    <property type="nucleotide sequence ID" value="NZ_JOFV01000015.1"/>
</dbReference>
<protein>
    <recommendedName>
        <fullName evidence="5">Apea-like HEPN domain-containing protein</fullName>
    </recommendedName>
</protein>
<keyword evidence="4" id="KW-1185">Reference proteome</keyword>
<evidence type="ECO:0000313" key="2">
    <source>
        <dbReference type="EMBL" id="RXR31950.1"/>
    </source>
</evidence>
<evidence type="ECO:0000313" key="4">
    <source>
        <dbReference type="Proteomes" id="UP000290517"/>
    </source>
</evidence>
<dbReference type="EMBL" id="SDJQ01000021">
    <property type="protein sequence ID" value="RXR31950.1"/>
    <property type="molecule type" value="Genomic_DNA"/>
</dbReference>
<dbReference type="Proteomes" id="UP000290517">
    <property type="component" value="Unassembled WGS sequence"/>
</dbReference>
<organism evidence="2 3">
    <name type="scientific">Oerskovia turbata</name>
    <dbReference type="NCBI Taxonomy" id="1713"/>
    <lineage>
        <taxon>Bacteria</taxon>
        <taxon>Bacillati</taxon>
        <taxon>Actinomycetota</taxon>
        <taxon>Actinomycetes</taxon>
        <taxon>Micrococcales</taxon>
        <taxon>Cellulomonadaceae</taxon>
        <taxon>Oerskovia</taxon>
    </lineage>
</organism>
<dbReference type="AlphaFoldDB" id="A0A4Q1KQZ7"/>
<evidence type="ECO:0000313" key="1">
    <source>
        <dbReference type="EMBL" id="RXR22091.1"/>
    </source>
</evidence>
<reference evidence="3 4" key="1">
    <citation type="submission" date="2019-01" db="EMBL/GenBank/DDBJ databases">
        <title>Oerskovia turbata Genome sequencing and assembly.</title>
        <authorList>
            <person name="Dou T."/>
        </authorList>
    </citation>
    <scope>NUCLEOTIDE SEQUENCE [LARGE SCALE GENOMIC DNA]</scope>
    <source>
        <strain evidence="2 3">JCM12123</strain>
        <strain evidence="1 4">JCM3160</strain>
    </source>
</reference>
<name>A0A4Q1KQZ7_9CELL</name>
<gene>
    <name evidence="1" type="ORF">EQW73_17270</name>
    <name evidence="2" type="ORF">EQW78_15310</name>
</gene>
<sequence>MTYDFRVRATLGAPVMIASSEAELEVFRQEDVRVVIRSTADDLPLTDSRVIVIRGSGYPTEEDALREGDRWHGHVMVAFSSLTFGADFGEREPEGGLTETGLQLFRDEAPGYQHFNDSPGVQVFAAYPPVLFHGAKATAVRGHGAPGVVLAVQRAREHDATLDERQRLAYDLFSASFSQPASDARFLMLSMALETLIEQAPRSTAECGQIDAMIRSLQESDLEQGAIASLVGSLRSLKRESVGQAGRRLAAGLSPRQYLGRSAVDFFAYSYELRSKLVHGHVPRPSRPVVDECSAWLEQFVGHLLSIPLATTIQDPSSSIT</sequence>
<dbReference type="Proteomes" id="UP000289805">
    <property type="component" value="Unassembled WGS sequence"/>
</dbReference>
<comment type="caution">
    <text evidence="2">The sequence shown here is derived from an EMBL/GenBank/DDBJ whole genome shotgun (WGS) entry which is preliminary data.</text>
</comment>
<dbReference type="OrthoDB" id="5138556at2"/>
<evidence type="ECO:0000313" key="3">
    <source>
        <dbReference type="Proteomes" id="UP000289805"/>
    </source>
</evidence>
<evidence type="ECO:0008006" key="5">
    <source>
        <dbReference type="Google" id="ProtNLM"/>
    </source>
</evidence>